<accession>A0ABV2WUF6</accession>
<sequence>MTDMRRMKHRIVTTFQRHVANPLNRKRSAQQLLETTGRVSGAPRVVPVGGRRTGNEFWFVSEFGDRSDYVRNIRANNRVRVRLRGEWLPGTAHLLPDDDAVRRLSSLPRGNSAAVRVMGTDLLTIRVDLDS</sequence>
<proteinExistence type="predicted"/>
<protein>
    <submittedName>
        <fullName evidence="1">Nitroreductase/quinone reductase family protein</fullName>
    </submittedName>
</protein>
<dbReference type="Pfam" id="PF04075">
    <property type="entry name" value="F420H2_quin_red"/>
    <property type="match status" value="1"/>
</dbReference>
<evidence type="ECO:0000313" key="2">
    <source>
        <dbReference type="Proteomes" id="UP001550628"/>
    </source>
</evidence>
<dbReference type="NCBIfam" id="TIGR00026">
    <property type="entry name" value="hi_GC_TIGR00026"/>
    <property type="match status" value="1"/>
</dbReference>
<dbReference type="Proteomes" id="UP001550628">
    <property type="component" value="Unassembled WGS sequence"/>
</dbReference>
<gene>
    <name evidence="1" type="ORF">ABZ510_21855</name>
</gene>
<dbReference type="EMBL" id="JBEYBF010000015">
    <property type="protein sequence ID" value="MEU1954498.1"/>
    <property type="molecule type" value="Genomic_DNA"/>
</dbReference>
<organism evidence="1 2">
    <name type="scientific">Nocardia rhamnosiphila</name>
    <dbReference type="NCBI Taxonomy" id="426716"/>
    <lineage>
        <taxon>Bacteria</taxon>
        <taxon>Bacillati</taxon>
        <taxon>Actinomycetota</taxon>
        <taxon>Actinomycetes</taxon>
        <taxon>Mycobacteriales</taxon>
        <taxon>Nocardiaceae</taxon>
        <taxon>Nocardia</taxon>
    </lineage>
</organism>
<name>A0ABV2WUF6_9NOCA</name>
<evidence type="ECO:0000313" key="1">
    <source>
        <dbReference type="EMBL" id="MEU1954498.1"/>
    </source>
</evidence>
<dbReference type="RefSeq" id="WP_356958208.1">
    <property type="nucleotide sequence ID" value="NZ_JBEYBD010000012.1"/>
</dbReference>
<keyword evidence="2" id="KW-1185">Reference proteome</keyword>
<dbReference type="Gene3D" id="2.30.110.10">
    <property type="entry name" value="Electron Transport, Fmn-binding Protein, Chain A"/>
    <property type="match status" value="1"/>
</dbReference>
<dbReference type="InterPro" id="IPR004378">
    <property type="entry name" value="F420H2_quin_Rdtase"/>
</dbReference>
<dbReference type="InterPro" id="IPR012349">
    <property type="entry name" value="Split_barrel_FMN-bd"/>
</dbReference>
<dbReference type="SUPFAM" id="SSF50475">
    <property type="entry name" value="FMN-binding split barrel"/>
    <property type="match status" value="1"/>
</dbReference>
<comment type="caution">
    <text evidence="1">The sequence shown here is derived from an EMBL/GenBank/DDBJ whole genome shotgun (WGS) entry which is preliminary data.</text>
</comment>
<reference evidence="1 2" key="1">
    <citation type="submission" date="2024-06" db="EMBL/GenBank/DDBJ databases">
        <title>The Natural Products Discovery Center: Release of the First 8490 Sequenced Strains for Exploring Actinobacteria Biosynthetic Diversity.</title>
        <authorList>
            <person name="Kalkreuter E."/>
            <person name="Kautsar S.A."/>
            <person name="Yang D."/>
            <person name="Bader C.D."/>
            <person name="Teijaro C.N."/>
            <person name="Fluegel L."/>
            <person name="Davis C.M."/>
            <person name="Simpson J.R."/>
            <person name="Lauterbach L."/>
            <person name="Steele A.D."/>
            <person name="Gui C."/>
            <person name="Meng S."/>
            <person name="Li G."/>
            <person name="Viehrig K."/>
            <person name="Ye F."/>
            <person name="Su P."/>
            <person name="Kiefer A.F."/>
            <person name="Nichols A."/>
            <person name="Cepeda A.J."/>
            <person name="Yan W."/>
            <person name="Fan B."/>
            <person name="Jiang Y."/>
            <person name="Adhikari A."/>
            <person name="Zheng C.-J."/>
            <person name="Schuster L."/>
            <person name="Cowan T.M."/>
            <person name="Smanski M.J."/>
            <person name="Chevrette M.G."/>
            <person name="De Carvalho L.P.S."/>
            <person name="Shen B."/>
        </authorList>
    </citation>
    <scope>NUCLEOTIDE SEQUENCE [LARGE SCALE GENOMIC DNA]</scope>
    <source>
        <strain evidence="1 2">NPDC019708</strain>
    </source>
</reference>